<dbReference type="SUPFAM" id="SSF47203">
    <property type="entry name" value="Acyl-CoA dehydrogenase C-terminal domain-like"/>
    <property type="match status" value="1"/>
</dbReference>
<comment type="caution">
    <text evidence="10">The sequence shown here is derived from an EMBL/GenBank/DDBJ whole genome shotgun (WGS) entry which is preliminary data.</text>
</comment>
<dbReference type="InterPro" id="IPR037069">
    <property type="entry name" value="AcylCoA_DH/ox_N_sf"/>
</dbReference>
<evidence type="ECO:0000259" key="7">
    <source>
        <dbReference type="Pfam" id="PF00441"/>
    </source>
</evidence>
<evidence type="ECO:0000256" key="3">
    <source>
        <dbReference type="ARBA" id="ARBA00022630"/>
    </source>
</evidence>
<dbReference type="InterPro" id="IPR046373">
    <property type="entry name" value="Acyl-CoA_Oxase/DH_mid-dom_sf"/>
</dbReference>
<evidence type="ECO:0000313" key="10">
    <source>
        <dbReference type="EMBL" id="NMG23318.1"/>
    </source>
</evidence>
<accession>A0ABX1PH89</accession>
<dbReference type="SUPFAM" id="SSF56645">
    <property type="entry name" value="Acyl-CoA dehydrogenase NM domain-like"/>
    <property type="match status" value="1"/>
</dbReference>
<evidence type="ECO:0000256" key="2">
    <source>
        <dbReference type="ARBA" id="ARBA00009347"/>
    </source>
</evidence>
<proteinExistence type="inferred from homology"/>
<comment type="similarity">
    <text evidence="2 6">Belongs to the acyl-CoA dehydrogenase family.</text>
</comment>
<gene>
    <name evidence="10" type="ORF">GO606_01020</name>
</gene>
<keyword evidence="11" id="KW-1185">Reference proteome</keyword>
<dbReference type="Gene3D" id="2.40.110.10">
    <property type="entry name" value="Butyryl-CoA Dehydrogenase, subunit A, domain 2"/>
    <property type="match status" value="1"/>
</dbReference>
<reference evidence="10" key="1">
    <citation type="submission" date="2019-12" db="EMBL/GenBank/DDBJ databases">
        <title>Comparative genomics gives insights into the taxonomy of the Azoarcus-Aromatoleum group and reveals separate origins of nif in the plant-associated Azoarcus and non-plant-associated Aromatoleum sub-groups.</title>
        <authorList>
            <person name="Lafos M."/>
            <person name="Maluk M."/>
            <person name="Batista M."/>
            <person name="Junghare M."/>
            <person name="Carmona M."/>
            <person name="Faoro H."/>
            <person name="Cruz L.M."/>
            <person name="Battistoni F."/>
            <person name="De Souza E."/>
            <person name="Pedrosa F."/>
            <person name="Chen W.-M."/>
            <person name="Poole P.S."/>
            <person name="Dixon R.A."/>
            <person name="James E.K."/>
        </authorList>
    </citation>
    <scope>NUCLEOTIDE SEQUENCE</scope>
    <source>
        <strain evidence="10">LuFRes1</strain>
    </source>
</reference>
<dbReference type="PANTHER" id="PTHR42803:SF1">
    <property type="entry name" value="BROAD-SPECIFICITY LINEAR ACYL-COA DEHYDROGENASE FADE5"/>
    <property type="match status" value="1"/>
</dbReference>
<dbReference type="InterPro" id="IPR052166">
    <property type="entry name" value="Diverse_Acyl-CoA_DH"/>
</dbReference>
<keyword evidence="4 6" id="KW-0274">FAD</keyword>
<dbReference type="PANTHER" id="PTHR42803">
    <property type="entry name" value="ACYL-COA DEHYDROGENASE"/>
    <property type="match status" value="1"/>
</dbReference>
<dbReference type="Gene3D" id="1.20.140.10">
    <property type="entry name" value="Butyryl-CoA Dehydrogenase, subunit A, domain 3"/>
    <property type="match status" value="1"/>
</dbReference>
<dbReference type="InterPro" id="IPR009100">
    <property type="entry name" value="AcylCoA_DH/oxidase_NM_dom_sf"/>
</dbReference>
<comment type="cofactor">
    <cofactor evidence="1 6">
        <name>FAD</name>
        <dbReference type="ChEBI" id="CHEBI:57692"/>
    </cofactor>
</comment>
<dbReference type="InterPro" id="IPR036250">
    <property type="entry name" value="AcylCo_DH-like_C"/>
</dbReference>
<dbReference type="Gene3D" id="1.10.540.10">
    <property type="entry name" value="Acyl-CoA dehydrogenase/oxidase, N-terminal domain"/>
    <property type="match status" value="1"/>
</dbReference>
<organism evidence="10 11">
    <name type="scientific">Aromatoleum anaerobium</name>
    <dbReference type="NCBI Taxonomy" id="182180"/>
    <lineage>
        <taxon>Bacteria</taxon>
        <taxon>Pseudomonadati</taxon>
        <taxon>Pseudomonadota</taxon>
        <taxon>Betaproteobacteria</taxon>
        <taxon>Rhodocyclales</taxon>
        <taxon>Rhodocyclaceae</taxon>
        <taxon>Aromatoleum</taxon>
    </lineage>
</organism>
<evidence type="ECO:0000256" key="6">
    <source>
        <dbReference type="RuleBase" id="RU362125"/>
    </source>
</evidence>
<evidence type="ECO:0000256" key="4">
    <source>
        <dbReference type="ARBA" id="ARBA00022827"/>
    </source>
</evidence>
<sequence length="587" mass="62400">MNDSYLPPLNDLRFVLDDVLDYGRLFSLPAFEHADVELADVVLAESARFAAGVLAPLNATGDEQGSRLENGRVVTPPGFRDAYWHYVEAGWPGLDMPQEFGGQALPVTLQAACAEMVNGACVAFGMLPLMERAATRLLVAHAPKGLVDVVAPSLATGRWGATICISEAQAGSDVGRIATRAERQSDGGYCVTGTKIFITYGDQDFTEQIIHMVLARIPGSPPGTRGLSLFLVPARALQANGTPGASNGVTVTRVEHKMGLKASPTCVVNFDGAQAYLVGQENAGLKAMFTMVNTMRLEVAMQGVAVAGAATAKALRYALERPQGGRADAPAVAIVEHADVRRMLYLMRARTEAMRALVLEAALQLDLAQAGPEAPRADALALAEWLLPVCKACGSDAGFEVANLAVQVFGGHGYVADAGVEQYVRDSRVMSIYEGANGIQALDLVMRKLPQDNGKRYSLFAARIRADLDRNSGCAELREIRDAVVDGLLRLDACTDAIAQRVANVSRDAEAGASAYLALVGLVAGGWMWLRMAAAASGDSPLHEVKRALARFYAEYLMPEALTLQRRALLGAASLDTLDAETLTGGR</sequence>
<evidence type="ECO:0000256" key="1">
    <source>
        <dbReference type="ARBA" id="ARBA00001974"/>
    </source>
</evidence>
<dbReference type="InterPro" id="IPR006091">
    <property type="entry name" value="Acyl-CoA_Oxase/DH_mid-dom"/>
</dbReference>
<feature type="domain" description="Acyl-CoA dehydrogenase/oxidase C-terminal" evidence="7">
    <location>
        <begin position="282"/>
        <end position="447"/>
    </location>
</feature>
<dbReference type="Pfam" id="PF12806">
    <property type="entry name" value="Acyl-CoA_dh_C"/>
    <property type="match status" value="1"/>
</dbReference>
<dbReference type="InterPro" id="IPR009075">
    <property type="entry name" value="AcylCo_DH/oxidase_C"/>
</dbReference>
<dbReference type="RefSeq" id="WP_169116739.1">
    <property type="nucleotide sequence ID" value="NZ_WTVG02000040.1"/>
</dbReference>
<dbReference type="Proteomes" id="UP000615989">
    <property type="component" value="Unassembled WGS sequence"/>
</dbReference>
<name>A0ABX1PH89_9RHOO</name>
<evidence type="ECO:0000313" key="11">
    <source>
        <dbReference type="Proteomes" id="UP000615989"/>
    </source>
</evidence>
<keyword evidence="3 6" id="KW-0285">Flavoprotein</keyword>
<feature type="domain" description="Acyl-CoA oxidase/dehydrogenase middle" evidence="8">
    <location>
        <begin position="163"/>
        <end position="271"/>
    </location>
</feature>
<evidence type="ECO:0000256" key="5">
    <source>
        <dbReference type="ARBA" id="ARBA00023002"/>
    </source>
</evidence>
<dbReference type="EMBL" id="WTVG01000002">
    <property type="protein sequence ID" value="NMG23318.1"/>
    <property type="molecule type" value="Genomic_DNA"/>
</dbReference>
<feature type="domain" description="Acetyl-CoA dehydrogenase-like C-terminal" evidence="9">
    <location>
        <begin position="460"/>
        <end position="575"/>
    </location>
</feature>
<keyword evidence="5 6" id="KW-0560">Oxidoreductase</keyword>
<dbReference type="Pfam" id="PF02770">
    <property type="entry name" value="Acyl-CoA_dh_M"/>
    <property type="match status" value="1"/>
</dbReference>
<dbReference type="Pfam" id="PF00441">
    <property type="entry name" value="Acyl-CoA_dh_1"/>
    <property type="match status" value="1"/>
</dbReference>
<evidence type="ECO:0000259" key="8">
    <source>
        <dbReference type="Pfam" id="PF02770"/>
    </source>
</evidence>
<dbReference type="InterPro" id="IPR025878">
    <property type="entry name" value="Acyl-CoA_dh-like_C_dom"/>
</dbReference>
<protein>
    <submittedName>
        <fullName evidence="10">Acyl-CoA dehydrogenase</fullName>
    </submittedName>
</protein>
<evidence type="ECO:0000259" key="9">
    <source>
        <dbReference type="Pfam" id="PF12806"/>
    </source>
</evidence>